<evidence type="ECO:0000256" key="1">
    <source>
        <dbReference type="ARBA" id="ARBA00006068"/>
    </source>
</evidence>
<dbReference type="AlphaFoldDB" id="A0A1G5JW39"/>
<feature type="domain" description="Cell envelope-related transcriptional attenuator" evidence="2">
    <location>
        <begin position="84"/>
        <end position="234"/>
    </location>
</feature>
<evidence type="ECO:0000313" key="4">
    <source>
        <dbReference type="Proteomes" id="UP000198636"/>
    </source>
</evidence>
<organism evidence="3 4">
    <name type="scientific">Alkaliphilus peptidifermentans DSM 18978</name>
    <dbReference type="NCBI Taxonomy" id="1120976"/>
    <lineage>
        <taxon>Bacteria</taxon>
        <taxon>Bacillati</taxon>
        <taxon>Bacillota</taxon>
        <taxon>Clostridia</taxon>
        <taxon>Peptostreptococcales</taxon>
        <taxon>Natronincolaceae</taxon>
        <taxon>Alkaliphilus</taxon>
    </lineage>
</organism>
<dbReference type="InterPro" id="IPR050922">
    <property type="entry name" value="LytR/CpsA/Psr_CW_biosynth"/>
</dbReference>
<dbReference type="PANTHER" id="PTHR33392:SF6">
    <property type="entry name" value="POLYISOPRENYL-TEICHOIC ACID--PEPTIDOGLYCAN TEICHOIC ACID TRANSFERASE TAGU"/>
    <property type="match status" value="1"/>
</dbReference>
<protein>
    <submittedName>
        <fullName evidence="3">Transcriptional attenuator, LytR family</fullName>
    </submittedName>
</protein>
<dbReference type="PANTHER" id="PTHR33392">
    <property type="entry name" value="POLYISOPRENYL-TEICHOIC ACID--PEPTIDOGLYCAN TEICHOIC ACID TRANSFERASE TAGU"/>
    <property type="match status" value="1"/>
</dbReference>
<evidence type="ECO:0000313" key="3">
    <source>
        <dbReference type="EMBL" id="SCY92546.1"/>
    </source>
</evidence>
<keyword evidence="4" id="KW-1185">Reference proteome</keyword>
<dbReference type="EMBL" id="FMUS01000022">
    <property type="protein sequence ID" value="SCY92546.1"/>
    <property type="molecule type" value="Genomic_DNA"/>
</dbReference>
<dbReference type="Gene3D" id="3.40.630.190">
    <property type="entry name" value="LCP protein"/>
    <property type="match status" value="1"/>
</dbReference>
<dbReference type="InterPro" id="IPR004474">
    <property type="entry name" value="LytR_CpsA_psr"/>
</dbReference>
<accession>A0A1G5JW39</accession>
<dbReference type="NCBIfam" id="TIGR00350">
    <property type="entry name" value="lytR_cpsA_psr"/>
    <property type="match status" value="1"/>
</dbReference>
<comment type="similarity">
    <text evidence="1">Belongs to the LytR/CpsA/Psr (LCP) family.</text>
</comment>
<sequence>MMRKWQQYLIIFICLFLFTSVLYGVTLFQKYKATLRAISIAEEGAGNSNNGNEGNEQIESIESKPFAVLLYGVSARKKLYDRGRSDTMMIALIDTQQKKVALISMPRDSYVDIPGHGMNKINAAYPKGGSALMVETIENWLDTELYGFISIDFEGFIELVDLMGGVEVEVTRRMEYNDPTDGTNIRLSPGRQVLDGKNALDFVRFRQSNDGRHSSDYDRMKRQQEALSSLAGKITPFRSLTKFNGMMDILSDNVKTSLTPKEIETLVRIFSSFDSSNLETTSIQGEGYYNNGAWYEKIPQDELERIKSMISDFLSTEDEGEDGDS</sequence>
<name>A0A1G5JW39_9FIRM</name>
<evidence type="ECO:0000259" key="2">
    <source>
        <dbReference type="Pfam" id="PF03816"/>
    </source>
</evidence>
<gene>
    <name evidence="3" type="ORF">SAMN03080606_03070</name>
</gene>
<dbReference type="Proteomes" id="UP000198636">
    <property type="component" value="Unassembled WGS sequence"/>
</dbReference>
<dbReference type="Pfam" id="PF03816">
    <property type="entry name" value="LytR_cpsA_psr"/>
    <property type="match status" value="1"/>
</dbReference>
<reference evidence="3 4" key="1">
    <citation type="submission" date="2016-10" db="EMBL/GenBank/DDBJ databases">
        <authorList>
            <person name="de Groot N.N."/>
        </authorList>
    </citation>
    <scope>NUCLEOTIDE SEQUENCE [LARGE SCALE GENOMIC DNA]</scope>
    <source>
        <strain evidence="3 4">DSM 18978</strain>
    </source>
</reference>
<dbReference type="STRING" id="1120976.SAMN03080606_03070"/>
<proteinExistence type="inferred from homology"/>